<organism evidence="1 2">
    <name type="scientific">Actinoplanes campanulatus</name>
    <dbReference type="NCBI Taxonomy" id="113559"/>
    <lineage>
        <taxon>Bacteria</taxon>
        <taxon>Bacillati</taxon>
        <taxon>Actinomycetota</taxon>
        <taxon>Actinomycetes</taxon>
        <taxon>Micromonosporales</taxon>
        <taxon>Micromonosporaceae</taxon>
        <taxon>Actinoplanes</taxon>
    </lineage>
</organism>
<dbReference type="EMBL" id="JACHXF010000018">
    <property type="protein sequence ID" value="MBB3099417.1"/>
    <property type="molecule type" value="Genomic_DNA"/>
</dbReference>
<sequence>MSIDDEAPGGGISVTIKYGKGFESTWSGFKGSLQQVRENVAEFFGLDHDMVQGMTLAEVVLNATSVAHGLGNVSASMGGHVISTSPSSPATSPAPAGDVWAQAGAASKPAESSVSTWLKGEIDKIKDVTALKRLYAENKAAFEADTALTDHWKAQGAALKAAQG</sequence>
<dbReference type="RefSeq" id="WP_183225467.1">
    <property type="nucleotide sequence ID" value="NZ_BMPW01000021.1"/>
</dbReference>
<protein>
    <submittedName>
        <fullName evidence="1">Uncharacterized protein</fullName>
    </submittedName>
</protein>
<reference evidence="1 2" key="1">
    <citation type="submission" date="2020-08" db="EMBL/GenBank/DDBJ databases">
        <title>Genomic Encyclopedia of Type Strains, Phase III (KMG-III): the genomes of soil and plant-associated and newly described type strains.</title>
        <authorList>
            <person name="Whitman W."/>
        </authorList>
    </citation>
    <scope>NUCLEOTIDE SEQUENCE [LARGE SCALE GENOMIC DNA]</scope>
    <source>
        <strain evidence="1 2">CECT 3287</strain>
    </source>
</reference>
<keyword evidence="2" id="KW-1185">Reference proteome</keyword>
<dbReference type="Proteomes" id="UP000590749">
    <property type="component" value="Unassembled WGS sequence"/>
</dbReference>
<comment type="caution">
    <text evidence="1">The sequence shown here is derived from an EMBL/GenBank/DDBJ whole genome shotgun (WGS) entry which is preliminary data.</text>
</comment>
<evidence type="ECO:0000313" key="2">
    <source>
        <dbReference type="Proteomes" id="UP000590749"/>
    </source>
</evidence>
<evidence type="ECO:0000313" key="1">
    <source>
        <dbReference type="EMBL" id="MBB3099417.1"/>
    </source>
</evidence>
<gene>
    <name evidence="1" type="ORF">FHR83_007123</name>
</gene>
<proteinExistence type="predicted"/>
<name>A0A7W5FID4_9ACTN</name>
<accession>A0A7W5FID4</accession>
<dbReference type="AlphaFoldDB" id="A0A7W5FID4"/>